<sequence length="237" mass="26205">MAPAQLQPQPPAPKHLLELTAIWNEDKRTPSILSRCPWALARNLGVEAVHGWLHRQRQTARRAGEVLLEETYELDVGTPQVLVEGVKVDEGEDMEEGRWVVARNTRGRAEWARMKVQDLDTLFSLDTLVSATSASRKHTYTHCAASLPTSRPASLLPLSSPPRCRRPRWLYQTCLPASKSKRSKSGPPVLETTTRGLCLRVPCVHSLPLISPPTSASPTFGFPTVDDPLTPPVIPTC</sequence>
<dbReference type="Proteomes" id="UP000076154">
    <property type="component" value="Unassembled WGS sequence"/>
</dbReference>
<dbReference type="EMBL" id="LUEZ02000040">
    <property type="protein sequence ID" value="RDB25676.1"/>
    <property type="molecule type" value="Genomic_DNA"/>
</dbReference>
<protein>
    <submittedName>
        <fullName evidence="1">Uncharacterized protein</fullName>
    </submittedName>
</protein>
<organism evidence="1 2">
    <name type="scientific">Hypsizygus marmoreus</name>
    <name type="common">White beech mushroom</name>
    <name type="synonym">Agaricus marmoreus</name>
    <dbReference type="NCBI Taxonomy" id="39966"/>
    <lineage>
        <taxon>Eukaryota</taxon>
        <taxon>Fungi</taxon>
        <taxon>Dikarya</taxon>
        <taxon>Basidiomycota</taxon>
        <taxon>Agaricomycotina</taxon>
        <taxon>Agaricomycetes</taxon>
        <taxon>Agaricomycetidae</taxon>
        <taxon>Agaricales</taxon>
        <taxon>Tricholomatineae</taxon>
        <taxon>Lyophyllaceae</taxon>
        <taxon>Hypsizygus</taxon>
    </lineage>
</organism>
<reference evidence="1" key="1">
    <citation type="submission" date="2018-04" db="EMBL/GenBank/DDBJ databases">
        <title>Whole genome sequencing of Hypsizygus marmoreus.</title>
        <authorList>
            <person name="Choi I.-G."/>
            <person name="Min B."/>
            <person name="Kim J.-G."/>
            <person name="Kim S."/>
            <person name="Oh Y.-L."/>
            <person name="Kong W.-S."/>
            <person name="Park H."/>
            <person name="Jeong J."/>
            <person name="Song E.-S."/>
        </authorList>
    </citation>
    <scope>NUCLEOTIDE SEQUENCE [LARGE SCALE GENOMIC DNA]</scope>
    <source>
        <strain evidence="1">51987-8</strain>
    </source>
</reference>
<keyword evidence="2" id="KW-1185">Reference proteome</keyword>
<dbReference type="STRING" id="39966.A0A369K466"/>
<proteinExistence type="predicted"/>
<dbReference type="AlphaFoldDB" id="A0A369K466"/>
<dbReference type="OrthoDB" id="3257151at2759"/>
<dbReference type="InParanoid" id="A0A369K466"/>
<evidence type="ECO:0000313" key="2">
    <source>
        <dbReference type="Proteomes" id="UP000076154"/>
    </source>
</evidence>
<name>A0A369K466_HYPMA</name>
<comment type="caution">
    <text evidence="1">The sequence shown here is derived from an EMBL/GenBank/DDBJ whole genome shotgun (WGS) entry which is preliminary data.</text>
</comment>
<gene>
    <name evidence="1" type="ORF">Hypma_006962</name>
</gene>
<accession>A0A369K466</accession>
<evidence type="ECO:0000313" key="1">
    <source>
        <dbReference type="EMBL" id="RDB25676.1"/>
    </source>
</evidence>